<evidence type="ECO:0000313" key="3">
    <source>
        <dbReference type="Proteomes" id="UP001196316"/>
    </source>
</evidence>
<feature type="chain" id="PRO_5043632886" description="Outer membrane protein beta-barrel domain-containing protein" evidence="1">
    <location>
        <begin position="20"/>
        <end position="191"/>
    </location>
</feature>
<organism evidence="2 3">
    <name type="scientific">Segatella copri</name>
    <dbReference type="NCBI Taxonomy" id="165179"/>
    <lineage>
        <taxon>Bacteria</taxon>
        <taxon>Pseudomonadati</taxon>
        <taxon>Bacteroidota</taxon>
        <taxon>Bacteroidia</taxon>
        <taxon>Bacteroidales</taxon>
        <taxon>Prevotellaceae</taxon>
        <taxon>Segatella</taxon>
    </lineage>
</organism>
<proteinExistence type="predicted"/>
<protein>
    <recommendedName>
        <fullName evidence="4">Outer membrane protein beta-barrel domain-containing protein</fullName>
    </recommendedName>
</protein>
<name>A0AAW4NBW2_9BACT</name>
<reference evidence="2" key="1">
    <citation type="submission" date="2021-06" db="EMBL/GenBank/DDBJ databases">
        <title>Collection of gut derived symbiotic bacterial strains cultured from healthy donors.</title>
        <authorList>
            <person name="Lin H."/>
            <person name="Littmann E."/>
            <person name="Pamer E.G."/>
        </authorList>
    </citation>
    <scope>NUCLEOTIDE SEQUENCE</scope>
    <source>
        <strain evidence="2">MSK.21.60</strain>
    </source>
</reference>
<evidence type="ECO:0000313" key="2">
    <source>
        <dbReference type="EMBL" id="MBV3407274.1"/>
    </source>
</evidence>
<dbReference type="RefSeq" id="WP_217326094.1">
    <property type="nucleotide sequence ID" value="NZ_JAHOEK010000005.1"/>
</dbReference>
<gene>
    <name evidence="2" type="ORF">KSW80_02435</name>
</gene>
<sequence>MRKVLSLAVLLLSVIGALAQNTSKNCYRGYVDAGYSVGVGDYDFGRFEVNTSHGYQVNPYLFFGAGTGLHFMSSYETKGMDIPLDVRESMVDVPVFANVRCNFLKKKVSPFIDVKGGTFVTNNGGLYVNASVGCRFSINAKQAINLFVGYATEKLEFETFAHFTSHTSMDYVRSAEKYDAEAITLKLGFEF</sequence>
<feature type="signal peptide" evidence="1">
    <location>
        <begin position="1"/>
        <end position="19"/>
    </location>
</feature>
<dbReference type="Proteomes" id="UP001196316">
    <property type="component" value="Unassembled WGS sequence"/>
</dbReference>
<dbReference type="EMBL" id="JAHOEP010000005">
    <property type="protein sequence ID" value="MBV3407274.1"/>
    <property type="molecule type" value="Genomic_DNA"/>
</dbReference>
<accession>A0AAW4NBW2</accession>
<keyword evidence="1" id="KW-0732">Signal</keyword>
<evidence type="ECO:0008006" key="4">
    <source>
        <dbReference type="Google" id="ProtNLM"/>
    </source>
</evidence>
<dbReference type="AlphaFoldDB" id="A0AAW4NBW2"/>
<evidence type="ECO:0000256" key="1">
    <source>
        <dbReference type="SAM" id="SignalP"/>
    </source>
</evidence>
<comment type="caution">
    <text evidence="2">The sequence shown here is derived from an EMBL/GenBank/DDBJ whole genome shotgun (WGS) entry which is preliminary data.</text>
</comment>